<dbReference type="Pfam" id="PF13150">
    <property type="entry name" value="TraL_transposon"/>
    <property type="match status" value="1"/>
</dbReference>
<dbReference type="GeneID" id="98068244"/>
<proteinExistence type="predicted"/>
<dbReference type="eggNOG" id="ENOG5033WUB">
    <property type="taxonomic scope" value="Bacteria"/>
</dbReference>
<gene>
    <name evidence="2" type="ORF">HMPREF9449_00609</name>
</gene>
<keyword evidence="1" id="KW-0812">Transmembrane</keyword>
<keyword evidence="1" id="KW-0472">Membrane</keyword>
<dbReference type="InterPro" id="IPR025050">
    <property type="entry name" value="TraL_transposon"/>
</dbReference>
<dbReference type="HOGENOM" id="CLU_2340921_0_0_10"/>
<accession>H1DEC3</accession>
<evidence type="ECO:0008006" key="4">
    <source>
        <dbReference type="Google" id="ProtNLM"/>
    </source>
</evidence>
<reference evidence="2 3" key="1">
    <citation type="submission" date="2012-01" db="EMBL/GenBank/DDBJ databases">
        <title>The Genome Sequence of Odoribacter laneus YIT 12061.</title>
        <authorList>
            <consortium name="The Broad Institute Genome Sequencing Platform"/>
            <person name="Earl A."/>
            <person name="Ward D."/>
            <person name="Feldgarden M."/>
            <person name="Gevers D."/>
            <person name="Morotomi M."/>
            <person name="Young S.K."/>
            <person name="Zeng Q."/>
            <person name="Gargeya S."/>
            <person name="Fitzgerald M."/>
            <person name="Haas B."/>
            <person name="Abouelleil A."/>
            <person name="Alvarado L."/>
            <person name="Arachchi H.M."/>
            <person name="Berlin A."/>
            <person name="Chapman S.B."/>
            <person name="Gearin G."/>
            <person name="Goldberg J."/>
            <person name="Griggs A."/>
            <person name="Gujja S."/>
            <person name="Hansen M."/>
            <person name="Heiman D."/>
            <person name="Howarth C."/>
            <person name="Larimer J."/>
            <person name="Lui A."/>
            <person name="MacDonald P.J.P."/>
            <person name="McCowen C."/>
            <person name="Montmayeur A."/>
            <person name="Murphy C."/>
            <person name="Neiman D."/>
            <person name="Pearson M."/>
            <person name="Priest M."/>
            <person name="Roberts A."/>
            <person name="Saif S."/>
            <person name="Shea T."/>
            <person name="Sisk P."/>
            <person name="Stolte C."/>
            <person name="Sykes S."/>
            <person name="Wortman J."/>
            <person name="Nusbaum C."/>
            <person name="Birren B."/>
        </authorList>
    </citation>
    <scope>NUCLEOTIDE SEQUENCE [LARGE SCALE GENOMIC DNA]</scope>
    <source>
        <strain evidence="2 3">YIT 12061</strain>
    </source>
</reference>
<feature type="transmembrane region" description="Helical" evidence="1">
    <location>
        <begin position="29"/>
        <end position="48"/>
    </location>
</feature>
<evidence type="ECO:0000313" key="2">
    <source>
        <dbReference type="EMBL" id="EHP50020.1"/>
    </source>
</evidence>
<keyword evidence="3" id="KW-1185">Reference proteome</keyword>
<dbReference type="STRING" id="742817.HMPREF9449_00609"/>
<dbReference type="RefSeq" id="WP_009135757.1">
    <property type="nucleotide sequence ID" value="NZ_JH594596.1"/>
</dbReference>
<name>H1DEC3_9BACT</name>
<dbReference type="PATRIC" id="fig|742817.3.peg.648"/>
<protein>
    <recommendedName>
        <fullName evidence="4">DUF3989 domain-containing protein</fullName>
    </recommendedName>
</protein>
<dbReference type="EMBL" id="ADMC01000007">
    <property type="protein sequence ID" value="EHP50020.1"/>
    <property type="molecule type" value="Genomic_DNA"/>
</dbReference>
<keyword evidence="1" id="KW-1133">Transmembrane helix</keyword>
<comment type="caution">
    <text evidence="2">The sequence shown here is derived from an EMBL/GenBank/DDBJ whole genome shotgun (WGS) entry which is preliminary data.</text>
</comment>
<dbReference type="Proteomes" id="UP000004892">
    <property type="component" value="Unassembled WGS sequence"/>
</dbReference>
<evidence type="ECO:0000256" key="1">
    <source>
        <dbReference type="SAM" id="Phobius"/>
    </source>
</evidence>
<sequence length="101" mass="11721">MKQMFVRIKETVAEKLRDLCAGLSPEKRMLAVIVPAVLFALGNFYLIFRAIYDIGREDVQRDIIEIAPLDIPDIVPADTIPDEKMQEMEDFFNQFNQEENE</sequence>
<organism evidence="2 3">
    <name type="scientific">Odoribacter laneus YIT 12061</name>
    <dbReference type="NCBI Taxonomy" id="742817"/>
    <lineage>
        <taxon>Bacteria</taxon>
        <taxon>Pseudomonadati</taxon>
        <taxon>Bacteroidota</taxon>
        <taxon>Bacteroidia</taxon>
        <taxon>Bacteroidales</taxon>
        <taxon>Odoribacteraceae</taxon>
        <taxon>Odoribacter</taxon>
    </lineage>
</organism>
<dbReference type="AlphaFoldDB" id="H1DEC3"/>
<evidence type="ECO:0000313" key="3">
    <source>
        <dbReference type="Proteomes" id="UP000004892"/>
    </source>
</evidence>